<evidence type="ECO:0000313" key="9">
    <source>
        <dbReference type="Proteomes" id="UP001152797"/>
    </source>
</evidence>
<dbReference type="Proteomes" id="UP001152797">
    <property type="component" value="Unassembled WGS sequence"/>
</dbReference>
<reference evidence="6" key="1">
    <citation type="submission" date="2022-10" db="EMBL/GenBank/DDBJ databases">
        <authorList>
            <person name="Chen Y."/>
            <person name="Dougan E. K."/>
            <person name="Chan C."/>
            <person name="Rhodes N."/>
            <person name="Thang M."/>
        </authorList>
    </citation>
    <scope>NUCLEOTIDE SEQUENCE</scope>
</reference>
<dbReference type="Pfam" id="PF00023">
    <property type="entry name" value="Ank"/>
    <property type="match status" value="2"/>
</dbReference>
<dbReference type="PROSITE" id="PS50088">
    <property type="entry name" value="ANK_REPEAT"/>
    <property type="match status" value="2"/>
</dbReference>
<dbReference type="Gene3D" id="1.25.40.20">
    <property type="entry name" value="Ankyrin repeat-containing domain"/>
    <property type="match status" value="2"/>
</dbReference>
<feature type="region of interest" description="Disordered" evidence="5">
    <location>
        <begin position="960"/>
        <end position="1008"/>
    </location>
</feature>
<dbReference type="InterPro" id="IPR036770">
    <property type="entry name" value="Ankyrin_rpt-contain_sf"/>
</dbReference>
<protein>
    <submittedName>
        <fullName evidence="8">Ankyrin repeat and KH domain-containing protein 1 (HIV-1 Vpr-binding ankyrin repeat protein) (Multiple ankyrin repeats single KH domain) (HMASK)</fullName>
    </submittedName>
</protein>
<feature type="coiled-coil region" evidence="4">
    <location>
        <begin position="901"/>
        <end position="942"/>
    </location>
</feature>
<feature type="region of interest" description="Disordered" evidence="5">
    <location>
        <begin position="575"/>
        <end position="623"/>
    </location>
</feature>
<evidence type="ECO:0000313" key="6">
    <source>
        <dbReference type="EMBL" id="CAI4007015.1"/>
    </source>
</evidence>
<feature type="compositionally biased region" description="Basic and acidic residues" evidence="5">
    <location>
        <begin position="609"/>
        <end position="623"/>
    </location>
</feature>
<feature type="repeat" description="ANK" evidence="3">
    <location>
        <begin position="171"/>
        <end position="203"/>
    </location>
</feature>
<gene>
    <name evidence="6" type="ORF">C1SCF055_LOCUS32603</name>
</gene>
<dbReference type="Gene3D" id="2.60.120.590">
    <property type="entry name" value="Alpha-ketoglutarate-dependent dioxygenase AlkB-like"/>
    <property type="match status" value="1"/>
</dbReference>
<dbReference type="Pfam" id="PF12796">
    <property type="entry name" value="Ank_2"/>
    <property type="match status" value="1"/>
</dbReference>
<dbReference type="InterPro" id="IPR037151">
    <property type="entry name" value="AlkB-like_sf"/>
</dbReference>
<comment type="caution">
    <text evidence="6">The sequence shown here is derived from an EMBL/GenBank/DDBJ whole genome shotgun (WGS) entry which is preliminary data.</text>
</comment>
<evidence type="ECO:0000256" key="5">
    <source>
        <dbReference type="SAM" id="MobiDB-lite"/>
    </source>
</evidence>
<dbReference type="EMBL" id="CAMXCT010003947">
    <property type="protein sequence ID" value="CAI4007015.1"/>
    <property type="molecule type" value="Genomic_DNA"/>
</dbReference>
<evidence type="ECO:0000313" key="8">
    <source>
        <dbReference type="EMBL" id="CAL4794327.1"/>
    </source>
</evidence>
<feature type="compositionally biased region" description="Basic and acidic residues" evidence="5">
    <location>
        <begin position="256"/>
        <end position="275"/>
    </location>
</feature>
<keyword evidence="2 3" id="KW-0040">ANK repeat</keyword>
<accession>A0A9P1GBA1</accession>
<dbReference type="InterPro" id="IPR002110">
    <property type="entry name" value="Ankyrin_rpt"/>
</dbReference>
<feature type="region of interest" description="Disordered" evidence="5">
    <location>
        <begin position="254"/>
        <end position="279"/>
    </location>
</feature>
<name>A0A9P1GBA1_9DINO</name>
<dbReference type="PANTHER" id="PTHR24198:SF165">
    <property type="entry name" value="ANKYRIN REPEAT-CONTAINING PROTEIN-RELATED"/>
    <property type="match status" value="1"/>
</dbReference>
<dbReference type="AlphaFoldDB" id="A0A9P1GBA1"/>
<dbReference type="EMBL" id="CAMXCT030003947">
    <property type="protein sequence ID" value="CAL4794327.1"/>
    <property type="molecule type" value="Genomic_DNA"/>
</dbReference>
<dbReference type="SMART" id="SM00248">
    <property type="entry name" value="ANK"/>
    <property type="match status" value="5"/>
</dbReference>
<evidence type="ECO:0000256" key="2">
    <source>
        <dbReference type="ARBA" id="ARBA00023043"/>
    </source>
</evidence>
<evidence type="ECO:0000256" key="4">
    <source>
        <dbReference type="SAM" id="Coils"/>
    </source>
</evidence>
<proteinExistence type="predicted"/>
<feature type="repeat" description="ANK" evidence="3">
    <location>
        <begin position="29"/>
        <end position="61"/>
    </location>
</feature>
<dbReference type="PANTHER" id="PTHR24198">
    <property type="entry name" value="ANKYRIN REPEAT AND PROTEIN KINASE DOMAIN-CONTAINING PROTEIN"/>
    <property type="match status" value="1"/>
</dbReference>
<reference evidence="7" key="2">
    <citation type="submission" date="2024-04" db="EMBL/GenBank/DDBJ databases">
        <authorList>
            <person name="Chen Y."/>
            <person name="Shah S."/>
            <person name="Dougan E. K."/>
            <person name="Thang M."/>
            <person name="Chan C."/>
        </authorList>
    </citation>
    <scope>NUCLEOTIDE SEQUENCE [LARGE SCALE GENOMIC DNA]</scope>
</reference>
<dbReference type="SUPFAM" id="SSF48403">
    <property type="entry name" value="Ankyrin repeat"/>
    <property type="match status" value="1"/>
</dbReference>
<sequence length="1008" mass="115017">MVEACSANKLQILELLLYEHLDPNTTDAYGRTLLELAAGGDHLDVGNLLLEAGAEAETKSAIRTPLLTATRMGNTEFVNLLLHANANPNRCYCVRPGFQKCWTPLICAVRHDVDYDYGHATIVPMLIKAGADVNYSCDSMPPLVAAVEQSSYHIMWYLLQAQANPNVTNRNLKPVLHIAVKRNDPTAMEMLLQNSADIELRDAQNRSAEQLAASAALREMQAFEMLIRGYKRTFRDFSTAENKARKRRDCNAWSNHMDDINSDDNRSEEDWKSDNPEEDLQQISAKHYMTDELASRWYRMMLKTVELLTDDCLAVLPSYFGGPRQARLSREIELTSVVQKLQDLSSDIVDMCNDKLLSKKQSEALTERIRKKRKLLKGFHLLINRYTYNKNHGISFHDDIKEGYDVDKDPITSFSCRLGSLLVIISSRAPEKQEKTEGKRAFVVYQPPGTILVMGGKFQRAYKHGVPSFQEIKELLACADDLTTWDGVKLKLEWFSNSKDLMRQEVRRIDALNLVNEQDARWNVTMRWVRNHSQPFCPLNPRLLANISRLDEENHQRRNQLKQLKLLNPVLQKKTAEPKAKAASPAFAWNPPGGNRARPSKSGTQDVNPGRETEEKESEKDSEKELNEIFDFVSIISDALELQILSDDQMIGMALCASQQIRKHRLSTFQKQYNLGYNLYNKISAANMKVKEDLDPLLEAVDRKLRRLKNLQMLIELLWLDSEGQGNFMSCTTLNQQHEFNKSNDHLDRVVMSFFDLNECLPVDGFLSWDHMIDEGWLVFNFDTLQDNRKPKAEVTKSKKGSPVVADVTMTGIVKVSQFDILYIKRENILPEQFPLRVTFLADASKNVAAKCKDKQSLSSQEQLKLWMQQLMNFVAELEASLDSFCMASSAAAKPRARPRKVIAIQDLDALKAKKQQLKQDLKEMNKTVKVQQQKKRRLMKAAHNLHDEDLLWLLRERQTQRSEDPNSAQDQNGDAAEDLSAENVEPNETVNSEEHVNRTSDGAQSNE</sequence>
<dbReference type="EMBL" id="CAMXCT020003947">
    <property type="protein sequence ID" value="CAL1160390.1"/>
    <property type="molecule type" value="Genomic_DNA"/>
</dbReference>
<keyword evidence="9" id="KW-1185">Reference proteome</keyword>
<evidence type="ECO:0000313" key="7">
    <source>
        <dbReference type="EMBL" id="CAL1160390.1"/>
    </source>
</evidence>
<organism evidence="6">
    <name type="scientific">Cladocopium goreaui</name>
    <dbReference type="NCBI Taxonomy" id="2562237"/>
    <lineage>
        <taxon>Eukaryota</taxon>
        <taxon>Sar</taxon>
        <taxon>Alveolata</taxon>
        <taxon>Dinophyceae</taxon>
        <taxon>Suessiales</taxon>
        <taxon>Symbiodiniaceae</taxon>
        <taxon>Cladocopium</taxon>
    </lineage>
</organism>
<keyword evidence="4" id="KW-0175">Coiled coil</keyword>
<evidence type="ECO:0000256" key="3">
    <source>
        <dbReference type="PROSITE-ProRule" id="PRU00023"/>
    </source>
</evidence>
<evidence type="ECO:0000256" key="1">
    <source>
        <dbReference type="ARBA" id="ARBA00022737"/>
    </source>
</evidence>
<keyword evidence="1" id="KW-0677">Repeat</keyword>
<dbReference type="PROSITE" id="PS50297">
    <property type="entry name" value="ANK_REP_REGION"/>
    <property type="match status" value="2"/>
</dbReference>
<dbReference type="SUPFAM" id="SSF51197">
    <property type="entry name" value="Clavaminate synthase-like"/>
    <property type="match status" value="1"/>
</dbReference>